<accession>A0ACC5P437</accession>
<sequence>MTSNSDWHCDVRLPRANGFAHSLLVVYHQLRQTRLNASRHAIL</sequence>
<evidence type="ECO:0000313" key="2">
    <source>
        <dbReference type="Proteomes" id="UP000569005"/>
    </source>
</evidence>
<gene>
    <name evidence="1" type="ORF">HDF13_003709</name>
</gene>
<reference evidence="1" key="1">
    <citation type="submission" date="2020-08" db="EMBL/GenBank/DDBJ databases">
        <title>Genomic Encyclopedia of Type Strains, Phase IV (KMG-V): Genome sequencing to study the core and pangenomes of soil and plant-associated prokaryotes.</title>
        <authorList>
            <person name="Whitman W."/>
        </authorList>
    </citation>
    <scope>NUCLEOTIDE SEQUENCE</scope>
    <source>
        <strain evidence="1">M8UP15</strain>
    </source>
</reference>
<name>A0ACC5P437_9BACT</name>
<keyword evidence="2" id="KW-1185">Reference proteome</keyword>
<proteinExistence type="predicted"/>
<organism evidence="1 2">
    <name type="scientific">Tunturiibacter gelidiferens</name>
    <dbReference type="NCBI Taxonomy" id="3069689"/>
    <lineage>
        <taxon>Bacteria</taxon>
        <taxon>Pseudomonadati</taxon>
        <taxon>Acidobacteriota</taxon>
        <taxon>Terriglobia</taxon>
        <taxon>Terriglobales</taxon>
        <taxon>Acidobacteriaceae</taxon>
        <taxon>Tunturiibacter</taxon>
    </lineage>
</organism>
<dbReference type="Proteomes" id="UP000569005">
    <property type="component" value="Unassembled WGS sequence"/>
</dbReference>
<protein>
    <submittedName>
        <fullName evidence="1">Uncharacterized protein</fullName>
    </submittedName>
</protein>
<evidence type="ECO:0000313" key="1">
    <source>
        <dbReference type="EMBL" id="MBB5341376.1"/>
    </source>
</evidence>
<dbReference type="EMBL" id="JACHEA010000001">
    <property type="protein sequence ID" value="MBB5341376.1"/>
    <property type="molecule type" value="Genomic_DNA"/>
</dbReference>
<comment type="caution">
    <text evidence="1">The sequence shown here is derived from an EMBL/GenBank/DDBJ whole genome shotgun (WGS) entry which is preliminary data.</text>
</comment>